<gene>
    <name evidence="5" type="ORF">MKW94_010101</name>
</gene>
<dbReference type="EMBL" id="JAJJMA010284533">
    <property type="protein sequence ID" value="MCL7046671.1"/>
    <property type="molecule type" value="Genomic_DNA"/>
</dbReference>
<evidence type="ECO:0000256" key="1">
    <source>
        <dbReference type="ARBA" id="ARBA00022737"/>
    </source>
</evidence>
<keyword evidence="6" id="KW-1185">Reference proteome</keyword>
<organism evidence="5 6">
    <name type="scientific">Papaver nudicaule</name>
    <name type="common">Iceland poppy</name>
    <dbReference type="NCBI Taxonomy" id="74823"/>
    <lineage>
        <taxon>Eukaryota</taxon>
        <taxon>Viridiplantae</taxon>
        <taxon>Streptophyta</taxon>
        <taxon>Embryophyta</taxon>
        <taxon>Tracheophyta</taxon>
        <taxon>Spermatophyta</taxon>
        <taxon>Magnoliopsida</taxon>
        <taxon>Ranunculales</taxon>
        <taxon>Papaveraceae</taxon>
        <taxon>Papaveroideae</taxon>
        <taxon>Papaver</taxon>
    </lineage>
</organism>
<protein>
    <recommendedName>
        <fullName evidence="4">PROP1-like PPR domain-containing protein</fullName>
    </recommendedName>
</protein>
<dbReference type="InterPro" id="IPR033443">
    <property type="entry name" value="PROP1-like_PPR_dom"/>
</dbReference>
<feature type="repeat" description="PPR" evidence="2">
    <location>
        <begin position="582"/>
        <end position="616"/>
    </location>
</feature>
<dbReference type="PANTHER" id="PTHR47262">
    <property type="entry name" value="OS02G0132600 PROTEIN"/>
    <property type="match status" value="1"/>
</dbReference>
<feature type="domain" description="PROP1-like PPR" evidence="4">
    <location>
        <begin position="383"/>
        <end position="516"/>
    </location>
</feature>
<evidence type="ECO:0000313" key="6">
    <source>
        <dbReference type="Proteomes" id="UP001177140"/>
    </source>
</evidence>
<dbReference type="PANTHER" id="PTHR47262:SF1">
    <property type="entry name" value="OS02G0132600 PROTEIN"/>
    <property type="match status" value="1"/>
</dbReference>
<feature type="region of interest" description="Disordered" evidence="3">
    <location>
        <begin position="30"/>
        <end position="54"/>
    </location>
</feature>
<evidence type="ECO:0000313" key="5">
    <source>
        <dbReference type="EMBL" id="MCL7046671.1"/>
    </source>
</evidence>
<evidence type="ECO:0000259" key="4">
    <source>
        <dbReference type="Pfam" id="PF17177"/>
    </source>
</evidence>
<dbReference type="NCBIfam" id="TIGR00756">
    <property type="entry name" value="PPR"/>
    <property type="match status" value="2"/>
</dbReference>
<dbReference type="Pfam" id="PF17177">
    <property type="entry name" value="PPR_long"/>
    <property type="match status" value="1"/>
</dbReference>
<feature type="repeat" description="PPR" evidence="2">
    <location>
        <begin position="480"/>
        <end position="514"/>
    </location>
</feature>
<proteinExistence type="predicted"/>
<dbReference type="Pfam" id="PF01535">
    <property type="entry name" value="PPR"/>
    <property type="match status" value="1"/>
</dbReference>
<feature type="repeat" description="PPR" evidence="2">
    <location>
        <begin position="445"/>
        <end position="479"/>
    </location>
</feature>
<dbReference type="AlphaFoldDB" id="A0AA41VSG7"/>
<evidence type="ECO:0000256" key="2">
    <source>
        <dbReference type="PROSITE-ProRule" id="PRU00708"/>
    </source>
</evidence>
<keyword evidence="1" id="KW-0677">Repeat</keyword>
<evidence type="ECO:0000256" key="3">
    <source>
        <dbReference type="SAM" id="MobiDB-lite"/>
    </source>
</evidence>
<sequence length="828" mass="94094">MRGLRKLNSLFTKIPKNFARNSDVNATTAEKPTLVKGKSPSTKPQVVDGSKEITDPPSITSVLIRSRDGAAHTDLLGLDTQEQDLEIPWGGEYKGPIKSLHYLQNRKYMTRERKQKIVYKNTKTHRLAEIVDSCGDKLSADDALGMFGKLGRQTGLKEYNALVQVCINSARKSFDEDESLQHIYNAYQIFRAMKEHGVQIKETTYGPLLRYFVETGAVDEFDFFSKVIAEANPGAFSRVGYYEMLLWAKVGNEDKVQELCNSVGADNIGGELTESYLLALCESDRNEQLVKLLSVIDVTKVSSQGYLSNIFKSLGKRKLKIFAEKFILALKASEATEEKLSHFIYSYAVSIPVLVVEDAISEFEKLHEKFYIPPSSLSYVELFKYCCKFREVHAALDIVDKMHELDFNASLENFHQLLDAVEESRELDLVRPVYSRIRYHNQKPTSETFRRMVILLVRMKDFEGAYSMLSDMKEFGLNPTTVMYNSIMAGYFREKNIRGGLMVLDQMKKAEIKLDCLTYSHIIANCECDEDLVKYYKEIQSSDIHRTKPVYMATINAHVKFGQFDKAKKVVADLALSSPRCINEVKSVLLSALASHGQFSDALELYQEMKQTGSRVEPKAILSLFDYFQSEGKLDILMELLGELSDPDYWFCGCERVILYCVRHNHLSSAVDLLKKLKDKDELSSSYAVVNQAFAYLSEAEPPAVEVGLNFLRAIEEEVGLHPSRTSLDFLLSACASAKDAKRAWLIWEEYQKAGLVYNVLSYLRMYQVLLICREFEAANDMLKNIATDDPHVRCIIKRSVAIFGPSKCKSSKKKKKQKKKKNIESVM</sequence>
<dbReference type="PROSITE" id="PS51375">
    <property type="entry name" value="PPR"/>
    <property type="match status" value="3"/>
</dbReference>
<accession>A0AA41VSG7</accession>
<comment type="caution">
    <text evidence="5">The sequence shown here is derived from an EMBL/GenBank/DDBJ whole genome shotgun (WGS) entry which is preliminary data.</text>
</comment>
<dbReference type="InterPro" id="IPR002885">
    <property type="entry name" value="PPR_rpt"/>
</dbReference>
<dbReference type="Proteomes" id="UP001177140">
    <property type="component" value="Unassembled WGS sequence"/>
</dbReference>
<dbReference type="InterPro" id="IPR011990">
    <property type="entry name" value="TPR-like_helical_dom_sf"/>
</dbReference>
<dbReference type="Gene3D" id="1.25.40.10">
    <property type="entry name" value="Tetratricopeptide repeat domain"/>
    <property type="match status" value="3"/>
</dbReference>
<name>A0AA41VSG7_PAPNU</name>
<reference evidence="5" key="1">
    <citation type="submission" date="2022-03" db="EMBL/GenBank/DDBJ databases">
        <title>A functionally conserved STORR gene fusion in Papaver species that diverged 16.8 million years ago.</title>
        <authorList>
            <person name="Catania T."/>
        </authorList>
    </citation>
    <scope>NUCLEOTIDE SEQUENCE</scope>
    <source>
        <strain evidence="5">S-191538</strain>
    </source>
</reference>